<dbReference type="InterPro" id="IPR003439">
    <property type="entry name" value="ABC_transporter-like_ATP-bd"/>
</dbReference>
<accession>A0A917E5B8</accession>
<keyword evidence="8" id="KW-1185">Reference proteome</keyword>
<dbReference type="InterPro" id="IPR027417">
    <property type="entry name" value="P-loop_NTPase"/>
</dbReference>
<comment type="caution">
    <text evidence="7">The sequence shown here is derived from an EMBL/GenBank/DDBJ whole genome shotgun (WGS) entry which is preliminary data.</text>
</comment>
<dbReference type="SMART" id="SM00382">
    <property type="entry name" value="AAA"/>
    <property type="match status" value="1"/>
</dbReference>
<evidence type="ECO:0000256" key="3">
    <source>
        <dbReference type="ARBA" id="ARBA00022741"/>
    </source>
</evidence>
<gene>
    <name evidence="7" type="ORF">GCM10011390_26280</name>
</gene>
<evidence type="ECO:0000256" key="5">
    <source>
        <dbReference type="ARBA" id="ARBA00022970"/>
    </source>
</evidence>
<evidence type="ECO:0000256" key="4">
    <source>
        <dbReference type="ARBA" id="ARBA00022840"/>
    </source>
</evidence>
<dbReference type="InterPro" id="IPR017871">
    <property type="entry name" value="ABC_transporter-like_CS"/>
</dbReference>
<name>A0A917E5B8_9HYPH</name>
<protein>
    <submittedName>
        <fullName evidence="7">ABC transporter ATP-binding protein</fullName>
    </submittedName>
</protein>
<dbReference type="AlphaFoldDB" id="A0A917E5B8"/>
<evidence type="ECO:0000256" key="1">
    <source>
        <dbReference type="ARBA" id="ARBA00005417"/>
    </source>
</evidence>
<evidence type="ECO:0000313" key="7">
    <source>
        <dbReference type="EMBL" id="GGE05944.1"/>
    </source>
</evidence>
<organism evidence="7 8">
    <name type="scientific">Aureimonas endophytica</name>
    <dbReference type="NCBI Taxonomy" id="2027858"/>
    <lineage>
        <taxon>Bacteria</taxon>
        <taxon>Pseudomonadati</taxon>
        <taxon>Pseudomonadota</taxon>
        <taxon>Alphaproteobacteria</taxon>
        <taxon>Hyphomicrobiales</taxon>
        <taxon>Aurantimonadaceae</taxon>
        <taxon>Aureimonas</taxon>
    </lineage>
</organism>
<dbReference type="EMBL" id="BMIQ01000003">
    <property type="protein sequence ID" value="GGE05944.1"/>
    <property type="molecule type" value="Genomic_DNA"/>
</dbReference>
<keyword evidence="2" id="KW-0813">Transport</keyword>
<dbReference type="InterPro" id="IPR052156">
    <property type="entry name" value="BCAA_Transport_ATP-bd_LivF"/>
</dbReference>
<feature type="domain" description="ABC transporter" evidence="6">
    <location>
        <begin position="10"/>
        <end position="241"/>
    </location>
</feature>
<evidence type="ECO:0000313" key="8">
    <source>
        <dbReference type="Proteomes" id="UP000644699"/>
    </source>
</evidence>
<proteinExistence type="inferred from homology"/>
<reference evidence="7" key="2">
    <citation type="submission" date="2020-09" db="EMBL/GenBank/DDBJ databases">
        <authorList>
            <person name="Sun Q."/>
            <person name="Zhou Y."/>
        </authorList>
    </citation>
    <scope>NUCLEOTIDE SEQUENCE</scope>
    <source>
        <strain evidence="7">CGMCC 1.15367</strain>
    </source>
</reference>
<dbReference type="RefSeq" id="WP_188909108.1">
    <property type="nucleotide sequence ID" value="NZ_BMIQ01000003.1"/>
</dbReference>
<dbReference type="GO" id="GO:0015807">
    <property type="term" value="P:L-amino acid transport"/>
    <property type="evidence" value="ECO:0007669"/>
    <property type="project" value="TreeGrafter"/>
</dbReference>
<dbReference type="InterPro" id="IPR003593">
    <property type="entry name" value="AAA+_ATPase"/>
</dbReference>
<dbReference type="Proteomes" id="UP000644699">
    <property type="component" value="Unassembled WGS sequence"/>
</dbReference>
<dbReference type="PROSITE" id="PS00211">
    <property type="entry name" value="ABC_TRANSPORTER_1"/>
    <property type="match status" value="1"/>
</dbReference>
<dbReference type="GO" id="GO:0015658">
    <property type="term" value="F:branched-chain amino acid transmembrane transporter activity"/>
    <property type="evidence" value="ECO:0007669"/>
    <property type="project" value="TreeGrafter"/>
</dbReference>
<reference evidence="7" key="1">
    <citation type="journal article" date="2014" name="Int. J. Syst. Evol. Microbiol.">
        <title>Complete genome sequence of Corynebacterium casei LMG S-19264T (=DSM 44701T), isolated from a smear-ripened cheese.</title>
        <authorList>
            <consortium name="US DOE Joint Genome Institute (JGI-PGF)"/>
            <person name="Walter F."/>
            <person name="Albersmeier A."/>
            <person name="Kalinowski J."/>
            <person name="Ruckert C."/>
        </authorList>
    </citation>
    <scope>NUCLEOTIDE SEQUENCE</scope>
    <source>
        <strain evidence="7">CGMCC 1.15367</strain>
    </source>
</reference>
<dbReference type="PANTHER" id="PTHR43820:SF4">
    <property type="entry name" value="HIGH-AFFINITY BRANCHED-CHAIN AMINO ACID TRANSPORT ATP-BINDING PROTEIN LIVF"/>
    <property type="match status" value="1"/>
</dbReference>
<evidence type="ECO:0000256" key="2">
    <source>
        <dbReference type="ARBA" id="ARBA00022448"/>
    </source>
</evidence>
<evidence type="ECO:0000259" key="6">
    <source>
        <dbReference type="PROSITE" id="PS50893"/>
    </source>
</evidence>
<dbReference type="PANTHER" id="PTHR43820">
    <property type="entry name" value="HIGH-AFFINITY BRANCHED-CHAIN AMINO ACID TRANSPORT ATP-BINDING PROTEIN LIVF"/>
    <property type="match status" value="1"/>
</dbReference>
<sequence>MTSTRSGPLLKIDGVSAGWGRTSVLSDITLEVAPGEIVVVLGPNGAGKTTLLNAISGVARVTAGRIQFDGAEITGQRPEAVIRRGLAHCPEGRHIFQRLSVEENLVAAHIGRGSRGFEALREEVYTLFPVLKERRNLPASRMSGGQQQMLAIGRAIMAEPKLLMLDEPSLGLAPKIIHQIFRIVLDLSRAGIAILLVEQNVQLALECGDYAYLLNAGRLRLEGPARGVAAQPDLGELYLGQPSAAPALHA</sequence>
<keyword evidence="5" id="KW-0029">Amino-acid transport</keyword>
<keyword evidence="4 7" id="KW-0067">ATP-binding</keyword>
<dbReference type="GO" id="GO:0016887">
    <property type="term" value="F:ATP hydrolysis activity"/>
    <property type="evidence" value="ECO:0007669"/>
    <property type="project" value="InterPro"/>
</dbReference>
<dbReference type="SUPFAM" id="SSF52540">
    <property type="entry name" value="P-loop containing nucleoside triphosphate hydrolases"/>
    <property type="match status" value="1"/>
</dbReference>
<dbReference type="GO" id="GO:0005524">
    <property type="term" value="F:ATP binding"/>
    <property type="evidence" value="ECO:0007669"/>
    <property type="project" value="UniProtKB-KW"/>
</dbReference>
<dbReference type="CDD" id="cd03224">
    <property type="entry name" value="ABC_TM1139_LivF_branched"/>
    <property type="match status" value="1"/>
</dbReference>
<dbReference type="PROSITE" id="PS50893">
    <property type="entry name" value="ABC_TRANSPORTER_2"/>
    <property type="match status" value="1"/>
</dbReference>
<comment type="similarity">
    <text evidence="1">Belongs to the ABC transporter superfamily.</text>
</comment>
<dbReference type="Pfam" id="PF00005">
    <property type="entry name" value="ABC_tran"/>
    <property type="match status" value="1"/>
</dbReference>
<dbReference type="Gene3D" id="3.40.50.300">
    <property type="entry name" value="P-loop containing nucleotide triphosphate hydrolases"/>
    <property type="match status" value="1"/>
</dbReference>
<keyword evidence="3" id="KW-0547">Nucleotide-binding</keyword>